<dbReference type="Pfam" id="PF14522">
    <property type="entry name" value="Cytochrome_C7"/>
    <property type="match status" value="1"/>
</dbReference>
<dbReference type="InterPro" id="IPR053547">
    <property type="entry name" value="Multiheme_cyt_c_menaq_reduct"/>
</dbReference>
<dbReference type="EMBL" id="FNLL01000005">
    <property type="protein sequence ID" value="SDU16519.1"/>
    <property type="molecule type" value="Genomic_DNA"/>
</dbReference>
<evidence type="ECO:0000313" key="5">
    <source>
        <dbReference type="Proteomes" id="UP000199608"/>
    </source>
</evidence>
<evidence type="ECO:0000256" key="2">
    <source>
        <dbReference type="SAM" id="Phobius"/>
    </source>
</evidence>
<dbReference type="SUPFAM" id="SSF48695">
    <property type="entry name" value="Multiheme cytochromes"/>
    <property type="match status" value="1"/>
</dbReference>
<dbReference type="Proteomes" id="UP000199608">
    <property type="component" value="Unassembled WGS sequence"/>
</dbReference>
<organism evidence="4 5">
    <name type="scientific">Desulfobacula phenolica</name>
    <dbReference type="NCBI Taxonomy" id="90732"/>
    <lineage>
        <taxon>Bacteria</taxon>
        <taxon>Pseudomonadati</taxon>
        <taxon>Thermodesulfobacteriota</taxon>
        <taxon>Desulfobacteria</taxon>
        <taxon>Desulfobacterales</taxon>
        <taxon>Desulfobacteraceae</taxon>
        <taxon>Desulfobacula</taxon>
    </lineage>
</organism>
<evidence type="ECO:0000259" key="3">
    <source>
        <dbReference type="PROSITE" id="PS50108"/>
    </source>
</evidence>
<proteinExistence type="predicted"/>
<keyword evidence="2" id="KW-0812">Transmembrane</keyword>
<feature type="transmembrane region" description="Helical" evidence="2">
    <location>
        <begin position="30"/>
        <end position="52"/>
    </location>
</feature>
<feature type="region of interest" description="Disordered" evidence="1">
    <location>
        <begin position="1"/>
        <end position="20"/>
    </location>
</feature>
<keyword evidence="2" id="KW-0472">Membrane</keyword>
<dbReference type="InterPro" id="IPR029467">
    <property type="entry name" value="Cyt_c7-like"/>
</dbReference>
<evidence type="ECO:0000313" key="4">
    <source>
        <dbReference type="EMBL" id="SDU16519.1"/>
    </source>
</evidence>
<dbReference type="RefSeq" id="WP_092233245.1">
    <property type="nucleotide sequence ID" value="NZ_FNLL01000005.1"/>
</dbReference>
<name>A0A1H2GAG4_9BACT</name>
<dbReference type="Gene3D" id="3.90.10.10">
    <property type="entry name" value="Cytochrome C3"/>
    <property type="match status" value="2"/>
</dbReference>
<dbReference type="CDD" id="cd08168">
    <property type="entry name" value="Cytochrom_C3"/>
    <property type="match status" value="1"/>
</dbReference>
<dbReference type="PANTHER" id="PTHR39425:SF1">
    <property type="entry name" value="CYTOCHROME C7-LIKE DOMAIN-CONTAINING PROTEIN"/>
    <property type="match status" value="1"/>
</dbReference>
<dbReference type="PROSITE" id="PS50108">
    <property type="entry name" value="CRIB"/>
    <property type="match status" value="1"/>
</dbReference>
<feature type="domain" description="CRIB" evidence="3">
    <location>
        <begin position="60"/>
        <end position="73"/>
    </location>
</feature>
<reference evidence="5" key="1">
    <citation type="submission" date="2016-10" db="EMBL/GenBank/DDBJ databases">
        <authorList>
            <person name="Varghese N."/>
            <person name="Submissions S."/>
        </authorList>
    </citation>
    <scope>NUCLEOTIDE SEQUENCE [LARGE SCALE GENOMIC DNA]</scope>
    <source>
        <strain evidence="5">DSM 3384</strain>
    </source>
</reference>
<dbReference type="InterPro" id="IPR036280">
    <property type="entry name" value="Multihaem_cyt_sf"/>
</dbReference>
<keyword evidence="2" id="KW-1133">Transmembrane helix</keyword>
<sequence length="223" mass="24873">MSEIENKTENGSMESAGECTAGDAKDDKGLGLGIIFFIVAFVVCFLSGTLLFPKLLYSKKEQPFNFDHALHVGEAGDCDACHSFREDGSFTGIPKLAACLDCHSEEPLGETEDEALFVEEYVANEKEIPWYVYSRQPDCVFFSHGAHTQAAGMDCVACHGPIGESTSSRPYEENRITGYSRDIWGKSIWGIKKHSWDRMKMDDCAECHKEETGHQGYCFQCHK</sequence>
<accession>A0A1H2GAG4</accession>
<gene>
    <name evidence="4" type="ORF">SAMN04487931_10590</name>
</gene>
<keyword evidence="5" id="KW-1185">Reference proteome</keyword>
<protein>
    <submittedName>
        <fullName evidence="4">Class III cytochrome C family protein</fullName>
    </submittedName>
</protein>
<dbReference type="PANTHER" id="PTHR39425">
    <property type="entry name" value="LIPOPROTEIN CYTOCHROME C"/>
    <property type="match status" value="1"/>
</dbReference>
<dbReference type="InterPro" id="IPR000095">
    <property type="entry name" value="CRIB_dom"/>
</dbReference>
<dbReference type="AlphaFoldDB" id="A0A1H2GAG4"/>
<dbReference type="NCBIfam" id="NF041781">
    <property type="entry name" value="mnquin_red_QrcA"/>
    <property type="match status" value="1"/>
</dbReference>
<evidence type="ECO:0000256" key="1">
    <source>
        <dbReference type="SAM" id="MobiDB-lite"/>
    </source>
</evidence>